<protein>
    <submittedName>
        <fullName evidence="3 5">Uncharacterized protein</fullName>
    </submittedName>
</protein>
<dbReference type="EMBL" id="UYWX01020441">
    <property type="protein sequence ID" value="VDM32565.1"/>
    <property type="molecule type" value="Genomic_DNA"/>
</dbReference>
<feature type="chain" id="PRO_5043133232" evidence="2">
    <location>
        <begin position="28"/>
        <end position="312"/>
    </location>
</feature>
<reference evidence="5" key="1">
    <citation type="submission" date="2017-02" db="UniProtKB">
        <authorList>
            <consortium name="WormBaseParasite"/>
        </authorList>
    </citation>
    <scope>IDENTIFICATION</scope>
</reference>
<evidence type="ECO:0000313" key="5">
    <source>
        <dbReference type="WBParaSite" id="TTAC_0000808701-mRNA-1"/>
    </source>
</evidence>
<feature type="region of interest" description="Disordered" evidence="1">
    <location>
        <begin position="97"/>
        <end position="127"/>
    </location>
</feature>
<sequence>MGSWRREKKPLLLLILLPLSQHGDSRAVATDAAAAAAAADTANDEGDDDSTDWTKWEKIGLKDQSHFHAPSATAASLHSLLVSLRRAFEDVRVHTPSHMHMGTSQGVNRNATPHTSHATTTASPPSPHADTLALNAASEASLLHPAHNSPTYQYPRTDCAQTALNGHPDLTGGKCTSESYSNACPIYALSSFLPLPTSHVYYCQKVCYPHRIYLSSHNIVSPHLRPTAPIYFLEPMPPPTPLLTPPHSSSRRLASASWLACCLSPTSCSASFISNTTTSRRPVYTSLLLHLHNINPSTFRSEVAIDAPSRVS</sequence>
<proteinExistence type="predicted"/>
<dbReference type="Proteomes" id="UP000274429">
    <property type="component" value="Unassembled WGS sequence"/>
</dbReference>
<evidence type="ECO:0000313" key="4">
    <source>
        <dbReference type="Proteomes" id="UP000274429"/>
    </source>
</evidence>
<dbReference type="WBParaSite" id="TTAC_0000808701-mRNA-1">
    <property type="protein sequence ID" value="TTAC_0000808701-mRNA-1"/>
    <property type="gene ID" value="TTAC_0000808701"/>
</dbReference>
<name>A0A0R3X3Y4_HYDTA</name>
<feature type="signal peptide" evidence="2">
    <location>
        <begin position="1"/>
        <end position="27"/>
    </location>
</feature>
<evidence type="ECO:0000256" key="1">
    <source>
        <dbReference type="SAM" id="MobiDB-lite"/>
    </source>
</evidence>
<evidence type="ECO:0000313" key="3">
    <source>
        <dbReference type="EMBL" id="VDM32565.1"/>
    </source>
</evidence>
<accession>A0A0R3X3Y4</accession>
<dbReference type="AlphaFoldDB" id="A0A0R3X3Y4"/>
<organism evidence="5">
    <name type="scientific">Hydatigena taeniaeformis</name>
    <name type="common">Feline tapeworm</name>
    <name type="synonym">Taenia taeniaeformis</name>
    <dbReference type="NCBI Taxonomy" id="6205"/>
    <lineage>
        <taxon>Eukaryota</taxon>
        <taxon>Metazoa</taxon>
        <taxon>Spiralia</taxon>
        <taxon>Lophotrochozoa</taxon>
        <taxon>Platyhelminthes</taxon>
        <taxon>Cestoda</taxon>
        <taxon>Eucestoda</taxon>
        <taxon>Cyclophyllidea</taxon>
        <taxon>Taeniidae</taxon>
        <taxon>Hydatigera</taxon>
    </lineage>
</organism>
<evidence type="ECO:0000256" key="2">
    <source>
        <dbReference type="SAM" id="SignalP"/>
    </source>
</evidence>
<keyword evidence="4" id="KW-1185">Reference proteome</keyword>
<gene>
    <name evidence="3" type="ORF">TTAC_LOCUS8072</name>
</gene>
<feature type="compositionally biased region" description="Low complexity" evidence="1">
    <location>
        <begin position="111"/>
        <end position="127"/>
    </location>
</feature>
<keyword evidence="2" id="KW-0732">Signal</keyword>
<reference evidence="3 4" key="2">
    <citation type="submission" date="2018-11" db="EMBL/GenBank/DDBJ databases">
        <authorList>
            <consortium name="Pathogen Informatics"/>
        </authorList>
    </citation>
    <scope>NUCLEOTIDE SEQUENCE [LARGE SCALE GENOMIC DNA]</scope>
</reference>